<proteinExistence type="predicted"/>
<protein>
    <submittedName>
        <fullName evidence="2">Uncharacterized protein</fullName>
    </submittedName>
</protein>
<name>C1EFW9_MICCC</name>
<evidence type="ECO:0000313" key="3">
    <source>
        <dbReference type="Proteomes" id="UP000002009"/>
    </source>
</evidence>
<accession>C1EFW9</accession>
<feature type="region of interest" description="Disordered" evidence="1">
    <location>
        <begin position="1"/>
        <end position="27"/>
    </location>
</feature>
<sequence length="120" mass="13608">MPPKKRKQDDSDAEATDAKPAPEIDKAQMRRSIAFITQCISRCTQEELDLVLEAVDKRQDRLLLLAANAFKPGDTVTWTDKRGNQERGTVKKVNQKTVAVTNHHAEWTISPVLLKKVERK</sequence>
<feature type="compositionally biased region" description="Basic and acidic residues" evidence="1">
    <location>
        <begin position="16"/>
        <end position="27"/>
    </location>
</feature>
<keyword evidence="3" id="KW-1185">Reference proteome</keyword>
<dbReference type="RefSeq" id="XP_002505665.1">
    <property type="nucleotide sequence ID" value="XM_002505619.1"/>
</dbReference>
<evidence type="ECO:0000313" key="2">
    <source>
        <dbReference type="EMBL" id="ACO66923.1"/>
    </source>
</evidence>
<organism evidence="2 3">
    <name type="scientific">Micromonas commoda (strain RCC299 / NOUM17 / CCMP2709)</name>
    <name type="common">Picoplanktonic green alga</name>
    <dbReference type="NCBI Taxonomy" id="296587"/>
    <lineage>
        <taxon>Eukaryota</taxon>
        <taxon>Viridiplantae</taxon>
        <taxon>Chlorophyta</taxon>
        <taxon>Mamiellophyceae</taxon>
        <taxon>Mamiellales</taxon>
        <taxon>Mamiellaceae</taxon>
        <taxon>Micromonas</taxon>
    </lineage>
</organism>
<dbReference type="AlphaFoldDB" id="C1EFW9"/>
<dbReference type="GeneID" id="8248345"/>
<dbReference type="KEGG" id="mis:MICPUN_63431"/>
<evidence type="ECO:0000256" key="1">
    <source>
        <dbReference type="SAM" id="MobiDB-lite"/>
    </source>
</evidence>
<gene>
    <name evidence="2" type="ORF">MICPUN_63431</name>
</gene>
<reference evidence="2 3" key="1">
    <citation type="journal article" date="2009" name="Science">
        <title>Green evolution and dynamic adaptations revealed by genomes of the marine picoeukaryotes Micromonas.</title>
        <authorList>
            <person name="Worden A.Z."/>
            <person name="Lee J.H."/>
            <person name="Mock T."/>
            <person name="Rouze P."/>
            <person name="Simmons M.P."/>
            <person name="Aerts A.L."/>
            <person name="Allen A.E."/>
            <person name="Cuvelier M.L."/>
            <person name="Derelle E."/>
            <person name="Everett M.V."/>
            <person name="Foulon E."/>
            <person name="Grimwood J."/>
            <person name="Gundlach H."/>
            <person name="Henrissat B."/>
            <person name="Napoli C."/>
            <person name="McDonald S.M."/>
            <person name="Parker M.S."/>
            <person name="Rombauts S."/>
            <person name="Salamov A."/>
            <person name="Von Dassow P."/>
            <person name="Badger J.H."/>
            <person name="Coutinho P.M."/>
            <person name="Demir E."/>
            <person name="Dubchak I."/>
            <person name="Gentemann C."/>
            <person name="Eikrem W."/>
            <person name="Gready J.E."/>
            <person name="John U."/>
            <person name="Lanier W."/>
            <person name="Lindquist E.A."/>
            <person name="Lucas S."/>
            <person name="Mayer K.F."/>
            <person name="Moreau H."/>
            <person name="Not F."/>
            <person name="Otillar R."/>
            <person name="Panaud O."/>
            <person name="Pangilinan J."/>
            <person name="Paulsen I."/>
            <person name="Piegu B."/>
            <person name="Poliakov A."/>
            <person name="Robbens S."/>
            <person name="Schmutz J."/>
            <person name="Toulza E."/>
            <person name="Wyss T."/>
            <person name="Zelensky A."/>
            <person name="Zhou K."/>
            <person name="Armbrust E.V."/>
            <person name="Bhattacharya D."/>
            <person name="Goodenough U.W."/>
            <person name="Van de Peer Y."/>
            <person name="Grigoriev I.V."/>
        </authorList>
    </citation>
    <scope>NUCLEOTIDE SEQUENCE [LARGE SCALE GENOMIC DNA]</scope>
    <source>
        <strain evidence="3">RCC299 / NOUM17</strain>
    </source>
</reference>
<dbReference type="InParanoid" id="C1EFW9"/>
<dbReference type="EMBL" id="CP001331">
    <property type="protein sequence ID" value="ACO66923.1"/>
    <property type="molecule type" value="Genomic_DNA"/>
</dbReference>
<dbReference type="Proteomes" id="UP000002009">
    <property type="component" value="Chromosome 13"/>
</dbReference>